<dbReference type="Proteomes" id="UP001271274">
    <property type="component" value="Unassembled WGS sequence"/>
</dbReference>
<dbReference type="Pfam" id="PF00497">
    <property type="entry name" value="SBP_bac_3"/>
    <property type="match status" value="1"/>
</dbReference>
<dbReference type="InterPro" id="IPR001638">
    <property type="entry name" value="Solute-binding_3/MltF_N"/>
</dbReference>
<organism evidence="3 4">
    <name type="scientific">Streptomyces europaeiscabiei</name>
    <dbReference type="NCBI Taxonomy" id="146819"/>
    <lineage>
        <taxon>Bacteria</taxon>
        <taxon>Bacillati</taxon>
        <taxon>Actinomycetota</taxon>
        <taxon>Actinomycetes</taxon>
        <taxon>Kitasatosporales</taxon>
        <taxon>Streptomycetaceae</taxon>
        <taxon>Streptomyces</taxon>
    </lineage>
</organism>
<dbReference type="RefSeq" id="WP_319063730.1">
    <property type="nucleotide sequence ID" value="NZ_JARAYT010000026.1"/>
</dbReference>
<accession>A0ABU4NWX0</accession>
<protein>
    <submittedName>
        <fullName evidence="3">ABC transporter substrate-binding protein</fullName>
    </submittedName>
</protein>
<reference evidence="3 4" key="1">
    <citation type="journal article" date="2023" name="Microb. Genom.">
        <title>Mesoterricola silvestris gen. nov., sp. nov., Mesoterricola sediminis sp. nov., Geothrix oryzae sp. nov., Geothrix edaphica sp. nov., Geothrix rubra sp. nov., and Geothrix limicola sp. nov., six novel members of Acidobacteriota isolated from soils.</title>
        <authorList>
            <person name="Weisberg A.J."/>
            <person name="Pearce E."/>
            <person name="Kramer C.G."/>
            <person name="Chang J.H."/>
            <person name="Clarke C.R."/>
        </authorList>
    </citation>
    <scope>NUCLEOTIDE SEQUENCE [LARGE SCALE GENOMIC DNA]</scope>
    <source>
        <strain evidence="3 4">ID09-01A</strain>
    </source>
</reference>
<keyword evidence="4" id="KW-1185">Reference proteome</keyword>
<evidence type="ECO:0000259" key="2">
    <source>
        <dbReference type="SMART" id="SM00062"/>
    </source>
</evidence>
<dbReference type="EMBL" id="JARAYU010000029">
    <property type="protein sequence ID" value="MDX3706562.1"/>
    <property type="molecule type" value="Genomic_DNA"/>
</dbReference>
<evidence type="ECO:0000313" key="3">
    <source>
        <dbReference type="EMBL" id="MDX3706562.1"/>
    </source>
</evidence>
<name>A0ABU4NWX0_9ACTN</name>
<dbReference type="CDD" id="cd13530">
    <property type="entry name" value="PBP2_peptides_like"/>
    <property type="match status" value="1"/>
</dbReference>
<dbReference type="SMART" id="SM00062">
    <property type="entry name" value="PBPb"/>
    <property type="match status" value="1"/>
</dbReference>
<proteinExistence type="predicted"/>
<dbReference type="Gene3D" id="3.40.190.10">
    <property type="entry name" value="Periplasmic binding protein-like II"/>
    <property type="match status" value="2"/>
</dbReference>
<dbReference type="PANTHER" id="PTHR35936">
    <property type="entry name" value="MEMBRANE-BOUND LYTIC MUREIN TRANSGLYCOSYLASE F"/>
    <property type="match status" value="1"/>
</dbReference>
<evidence type="ECO:0000313" key="4">
    <source>
        <dbReference type="Proteomes" id="UP001271274"/>
    </source>
</evidence>
<keyword evidence="1" id="KW-0732">Signal</keyword>
<evidence type="ECO:0000256" key="1">
    <source>
        <dbReference type="ARBA" id="ARBA00022729"/>
    </source>
</evidence>
<comment type="caution">
    <text evidence="3">The sequence shown here is derived from an EMBL/GenBank/DDBJ whole genome shotgun (WGS) entry which is preliminary data.</text>
</comment>
<gene>
    <name evidence="3" type="ORF">PV662_44140</name>
</gene>
<feature type="domain" description="Solute-binding protein family 3/N-terminal" evidence="2">
    <location>
        <begin position="8"/>
        <end position="230"/>
    </location>
</feature>
<sequence>MTATTSGELRIICADLDARPLFWTGEAGQRHGFEPEVGELLGEVLRRPVRWVFTSWVDFVPALNAGTGDAILCGQGITEQRRQLVDFTRPYAVFDESVLTRSGSTATQPKGLARSKVGASAGSTNMALAETFPDVELVPFAGAGDDVLGDMVAALRLGEIDAFVDDDVALVPLAEQPDLRIAFTVPTRNAWGIGVAKDNGELLAALDTAVEAVTQDGRLEAVWKRWMPELAYPIAGAADGGEA</sequence>
<dbReference type="SUPFAM" id="SSF53850">
    <property type="entry name" value="Periplasmic binding protein-like II"/>
    <property type="match status" value="1"/>
</dbReference>